<evidence type="ECO:0000313" key="3">
    <source>
        <dbReference type="Proteomes" id="UP000828390"/>
    </source>
</evidence>
<protein>
    <submittedName>
        <fullName evidence="2">Uncharacterized protein</fullName>
    </submittedName>
</protein>
<evidence type="ECO:0000256" key="1">
    <source>
        <dbReference type="SAM" id="MobiDB-lite"/>
    </source>
</evidence>
<reference evidence="2" key="2">
    <citation type="submission" date="2020-11" db="EMBL/GenBank/DDBJ databases">
        <authorList>
            <person name="McCartney M.A."/>
            <person name="Auch B."/>
            <person name="Kono T."/>
            <person name="Mallez S."/>
            <person name="Becker A."/>
            <person name="Gohl D.M."/>
            <person name="Silverstein K.A.T."/>
            <person name="Koren S."/>
            <person name="Bechman K.B."/>
            <person name="Herman A."/>
            <person name="Abrahante J.E."/>
            <person name="Garbe J."/>
        </authorList>
    </citation>
    <scope>NUCLEOTIDE SEQUENCE</scope>
    <source>
        <strain evidence="2">Duluth1</strain>
        <tissue evidence="2">Whole animal</tissue>
    </source>
</reference>
<dbReference type="AlphaFoldDB" id="A0A9D4I1T4"/>
<name>A0A9D4I1T4_DREPO</name>
<feature type="region of interest" description="Disordered" evidence="1">
    <location>
        <begin position="63"/>
        <end position="89"/>
    </location>
</feature>
<evidence type="ECO:0000313" key="2">
    <source>
        <dbReference type="EMBL" id="KAH3740662.1"/>
    </source>
</evidence>
<gene>
    <name evidence="2" type="ORF">DPMN_047372</name>
</gene>
<reference evidence="2" key="1">
    <citation type="journal article" date="2019" name="bioRxiv">
        <title>The Genome of the Zebra Mussel, Dreissena polymorpha: A Resource for Invasive Species Research.</title>
        <authorList>
            <person name="McCartney M.A."/>
            <person name="Auch B."/>
            <person name="Kono T."/>
            <person name="Mallez S."/>
            <person name="Zhang Y."/>
            <person name="Obille A."/>
            <person name="Becker A."/>
            <person name="Abrahante J.E."/>
            <person name="Garbe J."/>
            <person name="Badalamenti J.P."/>
            <person name="Herman A."/>
            <person name="Mangelson H."/>
            <person name="Liachko I."/>
            <person name="Sullivan S."/>
            <person name="Sone E.D."/>
            <person name="Koren S."/>
            <person name="Silverstein K.A.T."/>
            <person name="Beckman K.B."/>
            <person name="Gohl D.M."/>
        </authorList>
    </citation>
    <scope>NUCLEOTIDE SEQUENCE</scope>
    <source>
        <strain evidence="2">Duluth1</strain>
        <tissue evidence="2">Whole animal</tissue>
    </source>
</reference>
<keyword evidence="3" id="KW-1185">Reference proteome</keyword>
<dbReference type="EMBL" id="JAIWYP010000011">
    <property type="protein sequence ID" value="KAH3740662.1"/>
    <property type="molecule type" value="Genomic_DNA"/>
</dbReference>
<proteinExistence type="predicted"/>
<sequence length="147" mass="16226">MIIHDMRALLCNFHCFYVKSKINWEAVMGLSHIGDKATMGFKSHRRQSDDGWGWGSSNIADTAVMGGNGSNRSQSGDGRRQSRDGRGWGFTSDLKTEHLLCDFKRALTNRKLISVRTTSGESEGAALFDTMNLLVHTTGLTSGLWVS</sequence>
<dbReference type="Proteomes" id="UP000828390">
    <property type="component" value="Unassembled WGS sequence"/>
</dbReference>
<accession>A0A9D4I1T4</accession>
<feature type="compositionally biased region" description="Basic and acidic residues" evidence="1">
    <location>
        <begin position="77"/>
        <end position="86"/>
    </location>
</feature>
<organism evidence="2 3">
    <name type="scientific">Dreissena polymorpha</name>
    <name type="common">Zebra mussel</name>
    <name type="synonym">Mytilus polymorpha</name>
    <dbReference type="NCBI Taxonomy" id="45954"/>
    <lineage>
        <taxon>Eukaryota</taxon>
        <taxon>Metazoa</taxon>
        <taxon>Spiralia</taxon>
        <taxon>Lophotrochozoa</taxon>
        <taxon>Mollusca</taxon>
        <taxon>Bivalvia</taxon>
        <taxon>Autobranchia</taxon>
        <taxon>Heteroconchia</taxon>
        <taxon>Euheterodonta</taxon>
        <taxon>Imparidentia</taxon>
        <taxon>Neoheterodontei</taxon>
        <taxon>Myida</taxon>
        <taxon>Dreissenoidea</taxon>
        <taxon>Dreissenidae</taxon>
        <taxon>Dreissena</taxon>
    </lineage>
</organism>
<comment type="caution">
    <text evidence="2">The sequence shown here is derived from an EMBL/GenBank/DDBJ whole genome shotgun (WGS) entry which is preliminary data.</text>
</comment>